<evidence type="ECO:0000259" key="1">
    <source>
        <dbReference type="Pfam" id="PF11678"/>
    </source>
</evidence>
<evidence type="ECO:0000313" key="3">
    <source>
        <dbReference type="Proteomes" id="UP000007953"/>
    </source>
</evidence>
<feature type="domain" description="Antibacterial effector protein Tle3 C-terminal" evidence="1">
    <location>
        <begin position="7"/>
        <end position="36"/>
    </location>
</feature>
<geneLocation type="plasmid" evidence="3"/>
<dbReference type="EMBL" id="CP002820">
    <property type="protein sequence ID" value="AEG70993.1"/>
    <property type="molecule type" value="Genomic_DNA"/>
</dbReference>
<dbReference type="Proteomes" id="UP000007953">
    <property type="component" value="Plasmid megaplasmid"/>
</dbReference>
<keyword evidence="2" id="KW-0614">Plasmid</keyword>
<sequence>MTCVSDSKYYQYGIFPNHTIVPLELPPLVTSELKPAVQKELDRQQQERAAAEARQYQNSVDWSKFSNMRW</sequence>
<name>F6G8G4_RALS8</name>
<accession>F6G8G4</accession>
<dbReference type="HOGENOM" id="CLU_2754995_0_0_4"/>
<dbReference type="Pfam" id="PF11678">
    <property type="entry name" value="Tle3_C"/>
    <property type="match status" value="1"/>
</dbReference>
<gene>
    <name evidence="2" type="ordered locus">RSPO_m00352</name>
</gene>
<dbReference type="PATRIC" id="fig|1031711.3.peg.3609"/>
<dbReference type="RefSeq" id="WP_014618649.1">
    <property type="nucleotide sequence ID" value="NC_017575.1"/>
</dbReference>
<dbReference type="InterPro" id="IPR021692">
    <property type="entry name" value="Tle3_C"/>
</dbReference>
<protein>
    <recommendedName>
        <fullName evidence="1">Antibacterial effector protein Tle3 C-terminal domain-containing protein</fullName>
    </recommendedName>
</protein>
<reference evidence="2 3" key="1">
    <citation type="journal article" date="2011" name="J. Bacteriol.">
        <title>Complete genome sequence of the plant pathogen Ralstonia solanacearum strain Po82.</title>
        <authorList>
            <person name="Xu J."/>
            <person name="Zheng H.J."/>
            <person name="Liu L."/>
            <person name="Pan Z.C."/>
            <person name="Prior P."/>
            <person name="Tang B."/>
            <person name="Xu J.S."/>
            <person name="Zhang H."/>
            <person name="Tian Q."/>
            <person name="Zhang L.Q."/>
            <person name="Feng J."/>
        </authorList>
    </citation>
    <scope>NUCLEOTIDE SEQUENCE [LARGE SCALE GENOMIC DNA]</scope>
    <source>
        <strain evidence="3">Po82</strain>
    </source>
</reference>
<proteinExistence type="predicted"/>
<evidence type="ECO:0000313" key="2">
    <source>
        <dbReference type="EMBL" id="AEG70993.1"/>
    </source>
</evidence>
<dbReference type="KEGG" id="rsn:RSPO_m00352"/>
<dbReference type="AlphaFoldDB" id="F6G8G4"/>
<organism evidence="2 3">
    <name type="scientific">Ralstonia solanacearum (strain Po82)</name>
    <dbReference type="NCBI Taxonomy" id="1031711"/>
    <lineage>
        <taxon>Bacteria</taxon>
        <taxon>Pseudomonadati</taxon>
        <taxon>Pseudomonadota</taxon>
        <taxon>Betaproteobacteria</taxon>
        <taxon>Burkholderiales</taxon>
        <taxon>Burkholderiaceae</taxon>
        <taxon>Ralstonia</taxon>
        <taxon>Ralstonia solanacearum species complex</taxon>
    </lineage>
</organism>